<sequence length="87" mass="9372">MIPPPDRIADVAGRGDQSMLKESLSLSLQWAQSPTALQRAMSPSKEVKGRLTHVPFVTGTAVLIWPAPCSPPFLKITAVCDHLPPDV</sequence>
<accession>A0AAV2ELQ4</accession>
<dbReference type="Proteomes" id="UP001497516">
    <property type="component" value="Chromosome 5"/>
</dbReference>
<evidence type="ECO:0000313" key="1">
    <source>
        <dbReference type="EMBL" id="CAL1386593.1"/>
    </source>
</evidence>
<proteinExistence type="predicted"/>
<gene>
    <name evidence="1" type="ORF">LTRI10_LOCUS27631</name>
</gene>
<organism evidence="1 2">
    <name type="scientific">Linum trigynum</name>
    <dbReference type="NCBI Taxonomy" id="586398"/>
    <lineage>
        <taxon>Eukaryota</taxon>
        <taxon>Viridiplantae</taxon>
        <taxon>Streptophyta</taxon>
        <taxon>Embryophyta</taxon>
        <taxon>Tracheophyta</taxon>
        <taxon>Spermatophyta</taxon>
        <taxon>Magnoliopsida</taxon>
        <taxon>eudicotyledons</taxon>
        <taxon>Gunneridae</taxon>
        <taxon>Pentapetalae</taxon>
        <taxon>rosids</taxon>
        <taxon>fabids</taxon>
        <taxon>Malpighiales</taxon>
        <taxon>Linaceae</taxon>
        <taxon>Linum</taxon>
    </lineage>
</organism>
<reference evidence="1 2" key="1">
    <citation type="submission" date="2024-04" db="EMBL/GenBank/DDBJ databases">
        <authorList>
            <person name="Fracassetti M."/>
        </authorList>
    </citation>
    <scope>NUCLEOTIDE SEQUENCE [LARGE SCALE GENOMIC DNA]</scope>
</reference>
<keyword evidence="2" id="KW-1185">Reference proteome</keyword>
<evidence type="ECO:0000313" key="2">
    <source>
        <dbReference type="Proteomes" id="UP001497516"/>
    </source>
</evidence>
<dbReference type="AlphaFoldDB" id="A0AAV2ELQ4"/>
<name>A0AAV2ELQ4_9ROSI</name>
<protein>
    <submittedName>
        <fullName evidence="1">Uncharacterized protein</fullName>
    </submittedName>
</protein>
<dbReference type="EMBL" id="OZ034818">
    <property type="protein sequence ID" value="CAL1386593.1"/>
    <property type="molecule type" value="Genomic_DNA"/>
</dbReference>